<evidence type="ECO:0000256" key="1">
    <source>
        <dbReference type="ARBA" id="ARBA00022630"/>
    </source>
</evidence>
<dbReference type="OrthoDB" id="9811557at2"/>
<dbReference type="PANTHER" id="PTHR11748">
    <property type="entry name" value="D-LACTATE DEHYDROGENASE"/>
    <property type="match status" value="1"/>
</dbReference>
<dbReference type="GO" id="GO:0003824">
    <property type="term" value="F:catalytic activity"/>
    <property type="evidence" value="ECO:0007669"/>
    <property type="project" value="InterPro"/>
</dbReference>
<dbReference type="InterPro" id="IPR036318">
    <property type="entry name" value="FAD-bd_PCMH-like_sf"/>
</dbReference>
<dbReference type="GO" id="GO:0071949">
    <property type="term" value="F:FAD binding"/>
    <property type="evidence" value="ECO:0007669"/>
    <property type="project" value="InterPro"/>
</dbReference>
<dbReference type="InterPro" id="IPR016164">
    <property type="entry name" value="FAD-linked_Oxase-like_C"/>
</dbReference>
<proteinExistence type="predicted"/>
<evidence type="ECO:0000313" key="6">
    <source>
        <dbReference type="Proteomes" id="UP000283587"/>
    </source>
</evidence>
<evidence type="ECO:0000256" key="2">
    <source>
        <dbReference type="ARBA" id="ARBA00022827"/>
    </source>
</evidence>
<name>A0A419A6Y0_9RHOB</name>
<sequence>MRPDGEAALAEAIRSARAPLSVTGGGTRLEPGEGQGARLDTRGLTGVTLYEPEALTLVVAAGTPLASIVDILAAEGQMLAFEPPASPGSTIGGVAAANASGPRRLQAGAARDALIGLRFIDGQGNVVRNGGRVMKNVTGYDLVKLMAGSRGRLGVLTELAFRTAPIPQSRLTLCLPARDAAAAIPALTAALGGPFDVSGAAWLPGRGALIRLEGLEGSVRLRAESLRKTLAPFGDPGDAQDDPWPLLRCPNTHDPQADLWRIICRPSQAAALLAALPEPCSLDWGGALIHVALPAGELPQLPRFSGHARRIRGAQPAILPAPDPVAARLDAGLRARFDPRGIFQGAP</sequence>
<feature type="domain" description="FAD-binding PCMH-type" evidence="4">
    <location>
        <begin position="1"/>
        <end position="166"/>
    </location>
</feature>
<dbReference type="InterPro" id="IPR016169">
    <property type="entry name" value="FAD-bd_PCMH_sub2"/>
</dbReference>
<gene>
    <name evidence="5" type="ORF">D3P05_10970</name>
</gene>
<dbReference type="EMBL" id="QZEW01000040">
    <property type="protein sequence ID" value="RJL14832.1"/>
    <property type="molecule type" value="Genomic_DNA"/>
</dbReference>
<dbReference type="AlphaFoldDB" id="A0A419A6Y0"/>
<evidence type="ECO:0000313" key="5">
    <source>
        <dbReference type="EMBL" id="RJL14832.1"/>
    </source>
</evidence>
<reference evidence="6" key="1">
    <citation type="submission" date="2018-09" db="EMBL/GenBank/DDBJ databases">
        <title>Paracoccus onubensis nov. sp. a moderate halophilic bacterium isolated from Gruta de las Maravillas (Aracena, Spain).</title>
        <authorList>
            <person name="Jurado V."/>
            <person name="Gutierrez-Patricio S."/>
            <person name="Gonzalez-Pimentel J.L."/>
            <person name="Miller A.Z."/>
            <person name="Laiz L."/>
            <person name="Saiz-Jimenez C."/>
        </authorList>
    </citation>
    <scope>NUCLEOTIDE SEQUENCE [LARGE SCALE GENOMIC DNA]</scope>
    <source>
        <strain evidence="6">DSM 26381</strain>
    </source>
</reference>
<dbReference type="PROSITE" id="PS51387">
    <property type="entry name" value="FAD_PCMH"/>
    <property type="match status" value="1"/>
</dbReference>
<dbReference type="PANTHER" id="PTHR11748:SF103">
    <property type="entry name" value="GLYCOLATE OXIDASE SUBUNIT GLCE"/>
    <property type="match status" value="1"/>
</dbReference>
<dbReference type="Proteomes" id="UP000283587">
    <property type="component" value="Unassembled WGS sequence"/>
</dbReference>
<organism evidence="5 6">
    <name type="scientific">Paracoccus siganidrum</name>
    <dbReference type="NCBI Taxonomy" id="1276757"/>
    <lineage>
        <taxon>Bacteria</taxon>
        <taxon>Pseudomonadati</taxon>
        <taxon>Pseudomonadota</taxon>
        <taxon>Alphaproteobacteria</taxon>
        <taxon>Rhodobacterales</taxon>
        <taxon>Paracoccaceae</taxon>
        <taxon>Paracoccus</taxon>
    </lineage>
</organism>
<keyword evidence="2" id="KW-0274">FAD</keyword>
<protein>
    <submittedName>
        <fullName evidence="5">FAD-binding protein</fullName>
    </submittedName>
</protein>
<dbReference type="SUPFAM" id="SSF56176">
    <property type="entry name" value="FAD-binding/transporter-associated domain-like"/>
    <property type="match status" value="1"/>
</dbReference>
<comment type="caution">
    <text evidence="5">The sequence shown here is derived from an EMBL/GenBank/DDBJ whole genome shotgun (WGS) entry which is preliminary data.</text>
</comment>
<dbReference type="RefSeq" id="WP_119898230.1">
    <property type="nucleotide sequence ID" value="NZ_QNRC01000028.1"/>
</dbReference>
<dbReference type="InterPro" id="IPR016166">
    <property type="entry name" value="FAD-bd_PCMH"/>
</dbReference>
<keyword evidence="1" id="KW-0285">Flavoprotein</keyword>
<accession>A0A419A6Y0</accession>
<feature type="region of interest" description="Disordered" evidence="3">
    <location>
        <begin position="21"/>
        <end position="40"/>
    </location>
</feature>
<evidence type="ECO:0000259" key="4">
    <source>
        <dbReference type="PROSITE" id="PS51387"/>
    </source>
</evidence>
<dbReference type="InterPro" id="IPR006094">
    <property type="entry name" value="Oxid_FAD_bind_N"/>
</dbReference>
<dbReference type="Gene3D" id="3.30.465.10">
    <property type="match status" value="1"/>
</dbReference>
<dbReference type="SUPFAM" id="SSF55103">
    <property type="entry name" value="FAD-linked oxidases, C-terminal domain"/>
    <property type="match status" value="1"/>
</dbReference>
<keyword evidence="6" id="KW-1185">Reference proteome</keyword>
<evidence type="ECO:0000256" key="3">
    <source>
        <dbReference type="SAM" id="MobiDB-lite"/>
    </source>
</evidence>
<dbReference type="Pfam" id="PF01565">
    <property type="entry name" value="FAD_binding_4"/>
    <property type="match status" value="1"/>
</dbReference>